<keyword evidence="1" id="KW-0106">Calcium</keyword>
<keyword evidence="3" id="KW-0812">Transmembrane</keyword>
<gene>
    <name evidence="6" type="ORF">PHYEVI_LOCUS10986</name>
</gene>
<dbReference type="EMBL" id="OU900101">
    <property type="protein sequence ID" value="CAH1187904.1"/>
    <property type="molecule type" value="Genomic_DNA"/>
</dbReference>
<dbReference type="CDD" id="cd11304">
    <property type="entry name" value="Cadherin_repeat"/>
    <property type="match status" value="1"/>
</dbReference>
<feature type="transmembrane region" description="Helical" evidence="3">
    <location>
        <begin position="1881"/>
        <end position="1905"/>
    </location>
</feature>
<dbReference type="InterPro" id="IPR002126">
    <property type="entry name" value="Cadherin-like_dom"/>
</dbReference>
<organism evidence="6 7">
    <name type="scientific">Phyllotreta striolata</name>
    <name type="common">Striped flea beetle</name>
    <name type="synonym">Crioceris striolata</name>
    <dbReference type="NCBI Taxonomy" id="444603"/>
    <lineage>
        <taxon>Eukaryota</taxon>
        <taxon>Metazoa</taxon>
        <taxon>Ecdysozoa</taxon>
        <taxon>Arthropoda</taxon>
        <taxon>Hexapoda</taxon>
        <taxon>Insecta</taxon>
        <taxon>Pterygota</taxon>
        <taxon>Neoptera</taxon>
        <taxon>Endopterygota</taxon>
        <taxon>Coleoptera</taxon>
        <taxon>Polyphaga</taxon>
        <taxon>Cucujiformia</taxon>
        <taxon>Chrysomeloidea</taxon>
        <taxon>Chrysomelidae</taxon>
        <taxon>Galerucinae</taxon>
        <taxon>Alticini</taxon>
        <taxon>Phyllotreta</taxon>
    </lineage>
</organism>
<feature type="region of interest" description="Disordered" evidence="2">
    <location>
        <begin position="1926"/>
        <end position="1978"/>
    </location>
</feature>
<dbReference type="Gene3D" id="2.60.40.60">
    <property type="entry name" value="Cadherins"/>
    <property type="match status" value="1"/>
</dbReference>
<name>A0A9P0GYR5_PHYSR</name>
<protein>
    <recommendedName>
        <fullName evidence="5">Cadherin domain-containing protein</fullName>
    </recommendedName>
</protein>
<sequence length="2001" mass="223840">MWVKVFVLCAFSVGSLYSDNDSKCDITGIPSVDWVLGYESNMNDNEINKRIFNGTYTGKLDNLKCSCTIDNPNSVCKETYFQATLDTKTTQFLVETTDALKNFDEDINTILSKPQPSLLLFYKCNMTCQNPTTPSLLPFAITVKDYNDFRPDFSTGDTVYKVSSPIMKEADFSVYGAEIYATDKDFGNEDITFKIDPDDFDIVKTITDDKPRKFKVNFKANKVLQLTQDKKYTITATDSGKIPGPLSSTLQVTLKVDPDNVVDYPNFEYTSKSYEYAFRYEKNHTLTTINGPIKVTTNKPSDLEKSISLSGDLSGNFGATFDTSSSTIKVSIKTNIDNPTSAFVVLSLNVQTDAKVSAPVVIYFANAPKDDTPKFNQHLYTGKYDDSTNKISLDQDITVSSTSALSTSSFKITGDFSGNFEIKLDDDKKSYLLDVNKALTPTEIKSKEYLSLTIEVTVDSKSDTTGVIVYLPEHTLEFKEVLYTATYFENNTIAASTISFASDVTNSKVSVKVEDTYSKNFEVKPTSKGDYALGLISNLPDAVLQTQTEISIVLTASDKYDNQARSVVKMALPQQKAVEAPKFSQLAYKIKYNEGQKSGVLDFDTPPSFVNYADPSAIKIDLKTYAKYFTVAFDSTTKKFGVKVLQALDSSFLKNNELVETMVAVKTNVAAKGNAVLVVELVKLKPGSPPTFEKPSYTAVYKKGLKVNDYIDFDQVVSLKNVVNLKNVAIKLDSNEANFKVLLESNKWRIQLLKPIDDDTFSKINDIVITMEVSESGISGQSIGVLVINLSDPSKDDKAPNFEKPFYTVQYNTTAKYMDFEPAIKFTNVDVGSVQMTLSDYSKYFELDLDATKKVWRIKVIAPLDDAILKHNAELHTTMEATEMGVTGVGVLIIQIPINNSQDKAPEFSDLYYKVVYKQGQTGFLDFTNDIAFNNVPDISIVDINLYTYMDNFKLVYNNKKWRILIDRALDDKVFATSTTLVDTMEASLPDVIPAGDVVLMIDLVANVPQFGNDYYTAAYPVGGSGIFYFDNDLDFKNVDPKDVQLYLDNYYGNFNITYNSVAKKWQIDIKTPLDDSVISKNEYLVTKLTAKIVSIGSELTATVVLKLPKKQAPVFSKTSFKAEYTIQKNHPVVTFTDSIGFKNKPNMANINIVSDDFSGYFTFKYSTNSWQMIVDKPLDSTNLYKTNLVVTITAIDITDMLQAHSTIDLKLPPADTKDAPKFEKSYYKGRYEVVKDVGKVILDEDIHFSNKVGHTDIGIIPDSGYNQFFEFSLDLQSKWTVLVKKPLNASILSSGNDIIMQLVANELGIKDVGKSTLLLTLPKINDDQAPKFDHISYRSLCSANTTKLDIEIKVTNRKKEDLKNIVVAIQEDEYSDNFDVKFDAATSSWYVEVKSTPKTMGDKNNLVLTLSATESNNKTEVGLAGLVIEFPVFIAPEFSANPYVGTYNVADGTLKIIDFNVVNKDQSKLKLSFSSKDGDFSKYLSVNYDKADKNWKMLLTNPIDKLTVTNNDEIVLTITAKENDNPKQGETTAIIKIIDESKNKNDIQFSRAHYSASYRIVDNTPVVKLNEYIRVTSTKDVTKATVRIQSASDFEPVKYFKIAKKTDHFEIVAREPLTIDILRKFTNLIVTLMVELENTKNYATLIIDLSAVESGDDIKFNSVVYMGTYENRNNVNKITCDPINVITTSPENIFVSITNAYKEYFSLTYNAKDSSVALNLAKSIPASVIEDFSTVAVVVQAMNGLSHKIANAVINLRIISDDTPVKNGVVLFNKISNTAKYLQGSFTLDNSIGLTTDRKEDEIKASIEDSAFSKYFTAYYKNQEVTVKLTREIPQENITSKPFITLTLVASIVNTNETSKASLTVQLDNDHHETLKATKYIVSISLLAVLIVLLILAAVAFYYLRLRKKNEAKMTEDEYIEKREVRFESTSRPSDKSSRSSAIEGRRPTGFIFKRQDEDEDEDESSTDGSAKERKKSVVFDEVVEKLKMEDEVEKPDIDD</sequence>
<keyword evidence="4" id="KW-0732">Signal</keyword>
<keyword evidence="3" id="KW-0472">Membrane</keyword>
<proteinExistence type="predicted"/>
<feature type="chain" id="PRO_5040195706" description="Cadherin domain-containing protein" evidence="4">
    <location>
        <begin position="19"/>
        <end position="2001"/>
    </location>
</feature>
<dbReference type="GO" id="GO:0016020">
    <property type="term" value="C:membrane"/>
    <property type="evidence" value="ECO:0007669"/>
    <property type="project" value="InterPro"/>
</dbReference>
<evidence type="ECO:0000256" key="3">
    <source>
        <dbReference type="SAM" id="Phobius"/>
    </source>
</evidence>
<accession>A0A9P0GYR5</accession>
<feature type="compositionally biased region" description="Basic and acidic residues" evidence="2">
    <location>
        <begin position="1926"/>
        <end position="1939"/>
    </location>
</feature>
<keyword evidence="3" id="KW-1133">Transmembrane helix</keyword>
<dbReference type="Proteomes" id="UP001153712">
    <property type="component" value="Chromosome 8"/>
</dbReference>
<evidence type="ECO:0000313" key="7">
    <source>
        <dbReference type="Proteomes" id="UP001153712"/>
    </source>
</evidence>
<dbReference type="GO" id="GO:0005509">
    <property type="term" value="F:calcium ion binding"/>
    <property type="evidence" value="ECO:0007669"/>
    <property type="project" value="UniProtKB-UniRule"/>
</dbReference>
<dbReference type="OrthoDB" id="6606209at2759"/>
<feature type="domain" description="Cadherin" evidence="5">
    <location>
        <begin position="765"/>
        <end position="908"/>
    </location>
</feature>
<evidence type="ECO:0000256" key="2">
    <source>
        <dbReference type="SAM" id="MobiDB-lite"/>
    </source>
</evidence>
<dbReference type="PROSITE" id="PS50268">
    <property type="entry name" value="CADHERIN_2"/>
    <property type="match status" value="1"/>
</dbReference>
<reference evidence="6" key="1">
    <citation type="submission" date="2022-01" db="EMBL/GenBank/DDBJ databases">
        <authorList>
            <person name="King R."/>
        </authorList>
    </citation>
    <scope>NUCLEOTIDE SEQUENCE</scope>
</reference>
<feature type="signal peptide" evidence="4">
    <location>
        <begin position="1"/>
        <end position="18"/>
    </location>
</feature>
<evidence type="ECO:0000256" key="1">
    <source>
        <dbReference type="PROSITE-ProRule" id="PRU00043"/>
    </source>
</evidence>
<evidence type="ECO:0000256" key="4">
    <source>
        <dbReference type="SAM" id="SignalP"/>
    </source>
</evidence>
<evidence type="ECO:0000313" key="6">
    <source>
        <dbReference type="EMBL" id="CAH1187904.1"/>
    </source>
</evidence>
<dbReference type="GO" id="GO:0007156">
    <property type="term" value="P:homophilic cell adhesion via plasma membrane adhesion molecules"/>
    <property type="evidence" value="ECO:0007669"/>
    <property type="project" value="InterPro"/>
</dbReference>
<keyword evidence="7" id="KW-1185">Reference proteome</keyword>
<evidence type="ECO:0000259" key="5">
    <source>
        <dbReference type="PROSITE" id="PS50268"/>
    </source>
</evidence>